<name>A0AA36B891_OCTVU</name>
<keyword evidence="1" id="KW-0732">Signal</keyword>
<protein>
    <recommendedName>
        <fullName evidence="4">Secreted protein</fullName>
    </recommendedName>
</protein>
<evidence type="ECO:0000313" key="2">
    <source>
        <dbReference type="EMBL" id="CAI9728537.1"/>
    </source>
</evidence>
<proteinExistence type="predicted"/>
<reference evidence="2" key="1">
    <citation type="submission" date="2023-08" db="EMBL/GenBank/DDBJ databases">
        <authorList>
            <person name="Alioto T."/>
            <person name="Alioto T."/>
            <person name="Gomez Garrido J."/>
        </authorList>
    </citation>
    <scope>NUCLEOTIDE SEQUENCE</scope>
</reference>
<feature type="signal peptide" evidence="1">
    <location>
        <begin position="1"/>
        <end position="29"/>
    </location>
</feature>
<dbReference type="Proteomes" id="UP001162480">
    <property type="component" value="Chromosome 10"/>
</dbReference>
<accession>A0AA36B891</accession>
<dbReference type="EMBL" id="OX597823">
    <property type="protein sequence ID" value="CAI9728537.1"/>
    <property type="molecule type" value="Genomic_DNA"/>
</dbReference>
<feature type="chain" id="PRO_5041326954" description="Secreted protein" evidence="1">
    <location>
        <begin position="30"/>
        <end position="97"/>
    </location>
</feature>
<organism evidence="2 3">
    <name type="scientific">Octopus vulgaris</name>
    <name type="common">Common octopus</name>
    <dbReference type="NCBI Taxonomy" id="6645"/>
    <lineage>
        <taxon>Eukaryota</taxon>
        <taxon>Metazoa</taxon>
        <taxon>Spiralia</taxon>
        <taxon>Lophotrochozoa</taxon>
        <taxon>Mollusca</taxon>
        <taxon>Cephalopoda</taxon>
        <taxon>Coleoidea</taxon>
        <taxon>Octopodiformes</taxon>
        <taxon>Octopoda</taxon>
        <taxon>Incirrata</taxon>
        <taxon>Octopodidae</taxon>
        <taxon>Octopus</taxon>
    </lineage>
</organism>
<evidence type="ECO:0000256" key="1">
    <source>
        <dbReference type="SAM" id="SignalP"/>
    </source>
</evidence>
<sequence length="97" mass="11405">MTSSTSPTLFARLLFNFFPLLIDVNGLQAQLRIWPSSQAEQFLWNKTSPIKKRDAIANGYTFNREFIHLCCECFRSRTLCYRQPLKFVLHKNGLYNQ</sequence>
<dbReference type="AlphaFoldDB" id="A0AA36B891"/>
<gene>
    <name evidence="2" type="ORF">OCTVUL_1B005418</name>
</gene>
<keyword evidence="3" id="KW-1185">Reference proteome</keyword>
<evidence type="ECO:0008006" key="4">
    <source>
        <dbReference type="Google" id="ProtNLM"/>
    </source>
</evidence>
<evidence type="ECO:0000313" key="3">
    <source>
        <dbReference type="Proteomes" id="UP001162480"/>
    </source>
</evidence>